<proteinExistence type="inferred from homology"/>
<protein>
    <submittedName>
        <fullName evidence="4">Nitroreductase family protein</fullName>
    </submittedName>
</protein>
<evidence type="ECO:0000259" key="3">
    <source>
        <dbReference type="Pfam" id="PF00881"/>
    </source>
</evidence>
<comment type="similarity">
    <text evidence="1">Belongs to the nitroreductase family.</text>
</comment>
<feature type="domain" description="Nitroreductase" evidence="3">
    <location>
        <begin position="165"/>
        <end position="212"/>
    </location>
</feature>
<evidence type="ECO:0000313" key="6">
    <source>
        <dbReference type="EMBL" id="QOS28173.1"/>
    </source>
</evidence>
<reference evidence="5" key="1">
    <citation type="submission" date="2020-08" db="EMBL/GenBank/DDBJ databases">
        <title>Genetic structure, function and evolution of capsule biosynthesis loci in Vibrio parahaemolyticus.</title>
        <authorList>
            <person name="Li L."/>
            <person name="Bian S."/>
        </authorList>
    </citation>
    <scope>NUCLEOTIDE SEQUENCE</scope>
    <source>
        <strain evidence="6">VP300</strain>
        <strain evidence="5">VP39</strain>
    </source>
</reference>
<dbReference type="Pfam" id="PF00881">
    <property type="entry name" value="Nitroreductase"/>
    <property type="match status" value="1"/>
</dbReference>
<dbReference type="PANTHER" id="PTHR43673">
    <property type="entry name" value="NAD(P)H NITROREDUCTASE YDGI-RELATED"/>
    <property type="match status" value="1"/>
</dbReference>
<dbReference type="InterPro" id="IPR000415">
    <property type="entry name" value="Nitroreductase-like"/>
</dbReference>
<dbReference type="EMBL" id="MT898125">
    <property type="protein sequence ID" value="QOS19157.1"/>
    <property type="molecule type" value="Genomic_DNA"/>
</dbReference>
<dbReference type="EMBL" id="JAUHGG010000006">
    <property type="protein sequence ID" value="MDS1822592.1"/>
    <property type="molecule type" value="Genomic_DNA"/>
</dbReference>
<accession>A0A7M1VVT4</accession>
<dbReference type="AlphaFoldDB" id="A0A7M1VVT4"/>
<dbReference type="EMBL" id="MT898367">
    <property type="protein sequence ID" value="QOS28173.1"/>
    <property type="molecule type" value="Genomic_DNA"/>
</dbReference>
<evidence type="ECO:0000313" key="4">
    <source>
        <dbReference type="EMBL" id="MDS1822592.1"/>
    </source>
</evidence>
<organism evidence="5">
    <name type="scientific">Vibrio parahaemolyticus</name>
    <dbReference type="NCBI Taxonomy" id="670"/>
    <lineage>
        <taxon>Bacteria</taxon>
        <taxon>Pseudomonadati</taxon>
        <taxon>Pseudomonadota</taxon>
        <taxon>Gammaproteobacteria</taxon>
        <taxon>Vibrionales</taxon>
        <taxon>Vibrionaceae</taxon>
        <taxon>Vibrio</taxon>
    </lineage>
</organism>
<dbReference type="PANTHER" id="PTHR43673:SF10">
    <property type="entry name" value="NADH DEHYDROGENASE_NAD(P)H NITROREDUCTASE XCC3605-RELATED"/>
    <property type="match status" value="1"/>
</dbReference>
<evidence type="ECO:0000256" key="1">
    <source>
        <dbReference type="ARBA" id="ARBA00007118"/>
    </source>
</evidence>
<dbReference type="GO" id="GO:0016491">
    <property type="term" value="F:oxidoreductase activity"/>
    <property type="evidence" value="ECO:0007669"/>
    <property type="project" value="UniProtKB-KW"/>
</dbReference>
<name>A0A7M1VVT4_VIBPH</name>
<dbReference type="Proteomes" id="UP001253193">
    <property type="component" value="Unassembled WGS sequence"/>
</dbReference>
<dbReference type="RefSeq" id="WP_025570002.1">
    <property type="nucleotide sequence ID" value="NZ_CP034285.1"/>
</dbReference>
<dbReference type="Gene3D" id="3.40.109.10">
    <property type="entry name" value="NADH Oxidase"/>
    <property type="match status" value="1"/>
</dbReference>
<evidence type="ECO:0000256" key="2">
    <source>
        <dbReference type="ARBA" id="ARBA00023002"/>
    </source>
</evidence>
<keyword evidence="2" id="KW-0560">Oxidoreductase</keyword>
<dbReference type="SUPFAM" id="SSF55469">
    <property type="entry name" value="FMN-dependent nitroreductase-like"/>
    <property type="match status" value="1"/>
</dbReference>
<sequence length="332" mass="38329">MKKHIKPLIPSALLKLYRDIIYCFDLVKCSVYDFMRYSKYTSTHSIDGEEKLLGKLILYYHVLEKGLSFENRKENFGSAVVDDLIKSINEYIDNGYNVNKLQFKTACSVIEKYFAINPKMRQNYSDNIIDKIFSHAESELGGEKVIYKKEILASLNFDYSSFFNSRYSVREFSEEKVETEKLLSALDIAKKYPSVCNRQAVRTYLFTKKDTVIEQLSFQNGNRGFREKIDKLIVVTVDLSLFSKAEERNQPYIDGGIYLMSLLLAIHSKGLGAVALNWSTNKESDKKYRRLGVIKESEVIISFIGVGNLKDKMLVPKSERDSYKETLTQIDE</sequence>
<dbReference type="InterPro" id="IPR029479">
    <property type="entry name" value="Nitroreductase"/>
</dbReference>
<evidence type="ECO:0000313" key="5">
    <source>
        <dbReference type="EMBL" id="QOS19157.1"/>
    </source>
</evidence>
<gene>
    <name evidence="4" type="ORF">QX249_18305</name>
    <name evidence="6" type="ORF">VP300_00013</name>
    <name evidence="5" type="ORF">VP39_00013</name>
</gene>
<reference evidence="4" key="2">
    <citation type="submission" date="2023-06" db="EMBL/GenBank/DDBJ databases">
        <title>Genomic Diversity of Vibrio spp. and Metagenomic Analysis of Pathogens in Florida Gulf Coastal Waters Following Hurricane Ian.</title>
        <authorList>
            <person name="Brumfield K.D."/>
        </authorList>
    </citation>
    <scope>NUCLEOTIDE SEQUENCE</scope>
    <source>
        <strain evidence="4">WBS2B-138</strain>
    </source>
</reference>